<evidence type="ECO:0000313" key="1">
    <source>
        <dbReference type="EMBL" id="SMO44972.1"/>
    </source>
</evidence>
<dbReference type="Pfam" id="PF09907">
    <property type="entry name" value="HigB_toxin"/>
    <property type="match status" value="1"/>
</dbReference>
<organism evidence="1 2">
    <name type="scientific">Fodinibius sediminis</name>
    <dbReference type="NCBI Taxonomy" id="1214077"/>
    <lineage>
        <taxon>Bacteria</taxon>
        <taxon>Pseudomonadati</taxon>
        <taxon>Balneolota</taxon>
        <taxon>Balneolia</taxon>
        <taxon>Balneolales</taxon>
        <taxon>Balneolaceae</taxon>
        <taxon>Fodinibius</taxon>
    </lineage>
</organism>
<accession>A0A521BD28</accession>
<proteinExistence type="predicted"/>
<dbReference type="GO" id="GO:0110001">
    <property type="term" value="C:toxin-antitoxin complex"/>
    <property type="evidence" value="ECO:0007669"/>
    <property type="project" value="InterPro"/>
</dbReference>
<dbReference type="InterPro" id="IPR018669">
    <property type="entry name" value="Toxin_HigB"/>
</dbReference>
<gene>
    <name evidence="1" type="ORF">SAMN06265218_1034</name>
</gene>
<dbReference type="GO" id="GO:0003723">
    <property type="term" value="F:RNA binding"/>
    <property type="evidence" value="ECO:0007669"/>
    <property type="project" value="InterPro"/>
</dbReference>
<dbReference type="EMBL" id="FXTH01000003">
    <property type="protein sequence ID" value="SMO44972.1"/>
    <property type="molecule type" value="Genomic_DNA"/>
</dbReference>
<dbReference type="Proteomes" id="UP000317593">
    <property type="component" value="Unassembled WGS sequence"/>
</dbReference>
<protein>
    <submittedName>
        <fullName evidence="1">mRNA interferase HigB</fullName>
    </submittedName>
</protein>
<dbReference type="GO" id="GO:0004519">
    <property type="term" value="F:endonuclease activity"/>
    <property type="evidence" value="ECO:0007669"/>
    <property type="project" value="InterPro"/>
</dbReference>
<dbReference type="AlphaFoldDB" id="A0A521BD28"/>
<name>A0A521BD28_9BACT</name>
<sequence length="81" mass="9350">MVNEIDNWETANDIITSFPTADLLGKGTNRVIFNVGGNKYRILCKYQFGKNMVHLFVLWIGTHAEYDKLCAEGKQYTIEKY</sequence>
<evidence type="ECO:0000313" key="2">
    <source>
        <dbReference type="Proteomes" id="UP000317593"/>
    </source>
</evidence>
<keyword evidence="2" id="KW-1185">Reference proteome</keyword>
<reference evidence="1 2" key="1">
    <citation type="submission" date="2017-05" db="EMBL/GenBank/DDBJ databases">
        <authorList>
            <person name="Varghese N."/>
            <person name="Submissions S."/>
        </authorList>
    </citation>
    <scope>NUCLEOTIDE SEQUENCE [LARGE SCALE GENOMIC DNA]</scope>
    <source>
        <strain evidence="1 2">DSM 21194</strain>
    </source>
</reference>